<dbReference type="SUPFAM" id="SSF52540">
    <property type="entry name" value="P-loop containing nucleoside triphosphate hydrolases"/>
    <property type="match status" value="1"/>
</dbReference>
<dbReference type="EMBL" id="CBFW010000364">
    <property type="protein sequence ID" value="CDC76337.1"/>
    <property type="molecule type" value="Genomic_DNA"/>
</dbReference>
<evidence type="ECO:0000313" key="1">
    <source>
        <dbReference type="EMBL" id="CDC76337.1"/>
    </source>
</evidence>
<evidence type="ECO:0000313" key="2">
    <source>
        <dbReference type="Proteomes" id="UP000017938"/>
    </source>
</evidence>
<reference evidence="1" key="1">
    <citation type="submission" date="2012-11" db="EMBL/GenBank/DDBJ databases">
        <title>Dependencies among metagenomic species, viruses, plasmids and units of genetic variation.</title>
        <authorList>
            <person name="Nielsen H.B."/>
            <person name="Almeida M."/>
            <person name="Juncker A.S."/>
            <person name="Rasmussen S."/>
            <person name="Li J."/>
            <person name="Sunagawa S."/>
            <person name="Plichta D."/>
            <person name="Gautier L."/>
            <person name="Le Chatelier E."/>
            <person name="Peletier E."/>
            <person name="Bonde I."/>
            <person name="Nielsen T."/>
            <person name="Manichanh C."/>
            <person name="Arumugam M."/>
            <person name="Batto J."/>
            <person name="Santos M.B.Q.D."/>
            <person name="Blom N."/>
            <person name="Borruel N."/>
            <person name="Burgdorf K.S."/>
            <person name="Boumezbeur F."/>
            <person name="Casellas F."/>
            <person name="Dore J."/>
            <person name="Guarner F."/>
            <person name="Hansen T."/>
            <person name="Hildebrand F."/>
            <person name="Kaas R.S."/>
            <person name="Kennedy S."/>
            <person name="Kristiansen K."/>
            <person name="Kultima J.R."/>
            <person name="Leonard P."/>
            <person name="Levenez F."/>
            <person name="Lund O."/>
            <person name="Moumen B."/>
            <person name="Le Paslier D."/>
            <person name="Pons N."/>
            <person name="Pedersen O."/>
            <person name="Prifti E."/>
            <person name="Qin J."/>
            <person name="Raes J."/>
            <person name="Tap J."/>
            <person name="Tims S."/>
            <person name="Ussery D.W."/>
            <person name="Yamada T."/>
            <person name="MetaHit consortium"/>
            <person name="Renault P."/>
            <person name="Sicheritz-Ponten T."/>
            <person name="Bork P."/>
            <person name="Wang J."/>
            <person name="Brunak S."/>
            <person name="Ehrlich S.D."/>
        </authorList>
    </citation>
    <scope>NUCLEOTIDE SEQUENCE [LARGE SCALE GENOMIC DNA]</scope>
</reference>
<accession>R6V0L9</accession>
<dbReference type="Pfam" id="PF10923">
    <property type="entry name" value="BrxC_BrxD"/>
    <property type="match status" value="1"/>
</dbReference>
<dbReference type="Proteomes" id="UP000017938">
    <property type="component" value="Unassembled WGS sequence"/>
</dbReference>
<proteinExistence type="predicted"/>
<dbReference type="InterPro" id="IPR021228">
    <property type="entry name" value="BrxD"/>
</dbReference>
<dbReference type="InterPro" id="IPR027417">
    <property type="entry name" value="P-loop_NTPase"/>
</dbReference>
<protein>
    <recommendedName>
        <fullName evidence="3">Biotin carboxylase</fullName>
    </recommendedName>
</protein>
<dbReference type="AlphaFoldDB" id="R6V0L9"/>
<comment type="caution">
    <text evidence="1">The sequence shown here is derived from an EMBL/GenBank/DDBJ whole genome shotgun (WGS) entry which is preliminary data.</text>
</comment>
<organism evidence="1 2">
    <name type="scientific">Candidatus Colimorpha enterica</name>
    <dbReference type="NCBI Taxonomy" id="3083063"/>
    <lineage>
        <taxon>Bacteria</taxon>
        <taxon>Pseudomonadati</taxon>
        <taxon>Bacteroidota</taxon>
        <taxon>Bacteroidia</taxon>
        <taxon>Bacteroidales</taxon>
        <taxon>Candidatus Colimorpha</taxon>
    </lineage>
</organism>
<gene>
    <name evidence="1" type="ORF">BN580_02119</name>
</gene>
<dbReference type="STRING" id="1263015.BN580_02119"/>
<evidence type="ECO:0008006" key="3">
    <source>
        <dbReference type="Google" id="ProtNLM"/>
    </source>
</evidence>
<name>R6V0L9_9BACT</name>
<sequence>MDEKITVPKRILSSLISSVSAGVVPRLGAPYIAIGREAEISALLSDLEIVGEGGSAMRFVIGKYGSGKSFLIQLMRGYALERGFICADCDLSPERRLCGGKGSGIATYRELIKNMSSKTSPEGGALGPVISRWLSSVQGEVAQSGVLPGSPDFGKEVSKRVFALSKKMENSVGGFDFASVINSYYRAETEGSDELKSACLRWLRGEYTTKTEAREYLSVGSLISDDNWYDYIKLWAEFVKSIGYRGFVVFIDECVNLYKITNRVSRENNYEKILSMFNDTLQGRAPGLCMIMGGTPQFLEDTRRGLFSYEALRSRLADGRFTGSGEFRDMLGPVIRLRRLSDNELFALISRLTKLHGMYYSWEPRVTEEQQAQFLREAVSRTGADTMMTPREMIRDYMSVLNILLQNPSAGFTDVVRSTASQTAAASAAEETKEISLDDIEI</sequence>